<evidence type="ECO:0000313" key="4">
    <source>
        <dbReference type="Proteomes" id="UP001055057"/>
    </source>
</evidence>
<dbReference type="EMBL" id="BPRB01000218">
    <property type="protein sequence ID" value="GJE61487.1"/>
    <property type="molecule type" value="Genomic_DNA"/>
</dbReference>
<name>A0ABQ4U2W5_9HYPH</name>
<dbReference type="InterPro" id="IPR041649">
    <property type="entry name" value="NepR"/>
</dbReference>
<accession>A0ABQ4U2W5</accession>
<comment type="caution">
    <text evidence="3">The sequence shown here is derived from an EMBL/GenBank/DDBJ whole genome shotgun (WGS) entry which is preliminary data.</text>
</comment>
<reference evidence="3" key="2">
    <citation type="submission" date="2021-08" db="EMBL/GenBank/DDBJ databases">
        <authorList>
            <person name="Tani A."/>
            <person name="Ola A."/>
            <person name="Ogura Y."/>
            <person name="Katsura K."/>
            <person name="Hayashi T."/>
        </authorList>
    </citation>
    <scope>NUCLEOTIDE SEQUENCE</scope>
    <source>
        <strain evidence="3">DSM 23632</strain>
    </source>
</reference>
<feature type="region of interest" description="Disordered" evidence="1">
    <location>
        <begin position="1"/>
        <end position="47"/>
    </location>
</feature>
<proteinExistence type="predicted"/>
<gene>
    <name evidence="3" type="ORF">MPOCJGCO_3609</name>
</gene>
<protein>
    <recommendedName>
        <fullName evidence="2">Anti-sigma factor NepR domain-containing protein</fullName>
    </recommendedName>
</protein>
<dbReference type="Pfam" id="PF18557">
    <property type="entry name" value="NepR"/>
    <property type="match status" value="1"/>
</dbReference>
<feature type="compositionally biased region" description="Basic and acidic residues" evidence="1">
    <location>
        <begin position="36"/>
        <end position="46"/>
    </location>
</feature>
<organism evidence="3 4">
    <name type="scientific">Methylobacterium trifolii</name>
    <dbReference type="NCBI Taxonomy" id="1003092"/>
    <lineage>
        <taxon>Bacteria</taxon>
        <taxon>Pseudomonadati</taxon>
        <taxon>Pseudomonadota</taxon>
        <taxon>Alphaproteobacteria</taxon>
        <taxon>Hyphomicrobiales</taxon>
        <taxon>Methylobacteriaceae</taxon>
        <taxon>Methylobacterium</taxon>
    </lineage>
</organism>
<evidence type="ECO:0000313" key="3">
    <source>
        <dbReference type="EMBL" id="GJE61487.1"/>
    </source>
</evidence>
<feature type="domain" description="Anti-sigma factor NepR" evidence="2">
    <location>
        <begin position="53"/>
        <end position="84"/>
    </location>
</feature>
<evidence type="ECO:0000256" key="1">
    <source>
        <dbReference type="SAM" id="MobiDB-lite"/>
    </source>
</evidence>
<feature type="compositionally biased region" description="Basic and acidic residues" evidence="1">
    <location>
        <begin position="1"/>
        <end position="14"/>
    </location>
</feature>
<dbReference type="Proteomes" id="UP001055057">
    <property type="component" value="Unassembled WGS sequence"/>
</dbReference>
<reference evidence="3" key="1">
    <citation type="journal article" date="2021" name="Front. Microbiol.">
        <title>Comprehensive Comparative Genomics and Phenotyping of Methylobacterium Species.</title>
        <authorList>
            <person name="Alessa O."/>
            <person name="Ogura Y."/>
            <person name="Fujitani Y."/>
            <person name="Takami H."/>
            <person name="Hayashi T."/>
            <person name="Sahin N."/>
            <person name="Tani A."/>
        </authorList>
    </citation>
    <scope>NUCLEOTIDE SEQUENCE</scope>
    <source>
        <strain evidence="3">DSM 23632</strain>
    </source>
</reference>
<sequence length="88" mass="9803">MTHGGKATDRRGDDATFGCGVAQVPDDEPAPVSQPRHKEIAGRRGLNDQTRIRLGNHLRTLYDSVIQQPVPDRFRDLIARLDDGDKKI</sequence>
<keyword evidence="4" id="KW-1185">Reference proteome</keyword>
<evidence type="ECO:0000259" key="2">
    <source>
        <dbReference type="Pfam" id="PF18557"/>
    </source>
</evidence>